<dbReference type="STRING" id="1184151.AW736_24455"/>
<dbReference type="Proteomes" id="UP000078486">
    <property type="component" value="Unassembled WGS sequence"/>
</dbReference>
<reference evidence="2 3" key="1">
    <citation type="submission" date="2016-01" db="EMBL/GenBank/DDBJ databases">
        <title>High potential of lignocellulose degradation of a new Verrucomicrobia species.</title>
        <authorList>
            <person name="Wang Y."/>
            <person name="Shi Y."/>
            <person name="Qiu Z."/>
            <person name="Liu S."/>
            <person name="Yang H."/>
        </authorList>
    </citation>
    <scope>NUCLEOTIDE SEQUENCE [LARGE SCALE GENOMIC DNA]</scope>
    <source>
        <strain evidence="2 3">TSB47</strain>
    </source>
</reference>
<sequence>MKEKRFIELLNLYVDHQLAPSETVELETELKSNQARYRTYLQYAHMQKACSILFETERCNAPSASILARAMAKADRRIEHPAGARTVWPRGLFAFGGLAVAACVAVVLVRFGGGPSPSPGSRGAQVAVIETAEAVEVPASITVGEIEKPMYAVVTVPALAWRNEAPTYPVVNLRQFAAFDQRLGTDLAMPTVSYADSTGLQWTQDVRIRPIRRVAPDNLFFERHDLTSEEMRELFEIRPAIQEPAEEMTVLQFQH</sequence>
<comment type="caution">
    <text evidence="2">The sequence shown here is derived from an EMBL/GenBank/DDBJ whole genome shotgun (WGS) entry which is preliminary data.</text>
</comment>
<keyword evidence="3" id="KW-1185">Reference proteome</keyword>
<dbReference type="RefSeq" id="WP_068772918.1">
    <property type="nucleotide sequence ID" value="NZ_CP109796.1"/>
</dbReference>
<proteinExistence type="predicted"/>
<organism evidence="2 3">
    <name type="scientific">Termitidicoccus mucosus</name>
    <dbReference type="NCBI Taxonomy" id="1184151"/>
    <lineage>
        <taxon>Bacteria</taxon>
        <taxon>Pseudomonadati</taxon>
        <taxon>Verrucomicrobiota</taxon>
        <taxon>Opitutia</taxon>
        <taxon>Opitutales</taxon>
        <taxon>Opitutaceae</taxon>
        <taxon>Termitidicoccus</taxon>
    </lineage>
</organism>
<dbReference type="OrthoDB" id="196316at2"/>
<name>A0A178IAP3_9BACT</name>
<evidence type="ECO:0000256" key="1">
    <source>
        <dbReference type="SAM" id="Phobius"/>
    </source>
</evidence>
<protein>
    <submittedName>
        <fullName evidence="2">Uncharacterized protein</fullName>
    </submittedName>
</protein>
<evidence type="ECO:0000313" key="2">
    <source>
        <dbReference type="EMBL" id="OAM87103.1"/>
    </source>
</evidence>
<dbReference type="AlphaFoldDB" id="A0A178IAP3"/>
<gene>
    <name evidence="2" type="ORF">AW736_24455</name>
</gene>
<accession>A0A178IAP3</accession>
<dbReference type="EMBL" id="LRRQ01000185">
    <property type="protein sequence ID" value="OAM87103.1"/>
    <property type="molecule type" value="Genomic_DNA"/>
</dbReference>
<keyword evidence="1" id="KW-0472">Membrane</keyword>
<feature type="transmembrane region" description="Helical" evidence="1">
    <location>
        <begin position="92"/>
        <end position="112"/>
    </location>
</feature>
<evidence type="ECO:0000313" key="3">
    <source>
        <dbReference type="Proteomes" id="UP000078486"/>
    </source>
</evidence>
<keyword evidence="1" id="KW-0812">Transmembrane</keyword>
<keyword evidence="1" id="KW-1133">Transmembrane helix</keyword>